<dbReference type="InterPro" id="IPR045172">
    <property type="entry name" value="TBCB_Ubl"/>
</dbReference>
<dbReference type="GO" id="GO:0031122">
    <property type="term" value="P:cytoplasmic microtubule organization"/>
    <property type="evidence" value="ECO:0007669"/>
    <property type="project" value="TreeGrafter"/>
</dbReference>
<dbReference type="InterPro" id="IPR000938">
    <property type="entry name" value="CAP-Gly_domain"/>
</dbReference>
<dbReference type="GO" id="GO:0035371">
    <property type="term" value="C:microtubule plus-end"/>
    <property type="evidence" value="ECO:0007669"/>
    <property type="project" value="TreeGrafter"/>
</dbReference>
<evidence type="ECO:0000256" key="2">
    <source>
        <dbReference type="ARBA" id="ARBA00022490"/>
    </source>
</evidence>
<dbReference type="GO" id="GO:0005829">
    <property type="term" value="C:cytosol"/>
    <property type="evidence" value="ECO:0007669"/>
    <property type="project" value="UniProtKB-ARBA"/>
</dbReference>
<comment type="subcellular location">
    <subcellularLocation>
        <location evidence="1">Cytoplasm</location>
    </subcellularLocation>
</comment>
<evidence type="ECO:0000256" key="3">
    <source>
        <dbReference type="ARBA" id="ARBA00023186"/>
    </source>
</evidence>
<dbReference type="Pfam" id="PF01302">
    <property type="entry name" value="CAP_GLY"/>
    <property type="match status" value="1"/>
</dbReference>
<dbReference type="GO" id="GO:0007021">
    <property type="term" value="P:tubulin complex assembly"/>
    <property type="evidence" value="ECO:0007669"/>
    <property type="project" value="InterPro"/>
</dbReference>
<evidence type="ECO:0000259" key="5">
    <source>
        <dbReference type="PROSITE" id="PS50245"/>
    </source>
</evidence>
<dbReference type="GO" id="GO:0043014">
    <property type="term" value="F:alpha-tubulin binding"/>
    <property type="evidence" value="ECO:0007669"/>
    <property type="project" value="InterPro"/>
</dbReference>
<dbReference type="CDD" id="cd01789">
    <property type="entry name" value="Ubl_TBCB"/>
    <property type="match status" value="1"/>
</dbReference>
<gene>
    <name evidence="6" type="ORF">TRSC58_03448</name>
</gene>
<comment type="caution">
    <text evidence="6">The sequence shown here is derived from an EMBL/GenBank/DDBJ whole genome shotgun (WGS) entry which is preliminary data.</text>
</comment>
<reference evidence="6 7" key="1">
    <citation type="submission" date="2013-07" db="EMBL/GenBank/DDBJ databases">
        <authorList>
            <person name="Stoco P.H."/>
            <person name="Wagner G."/>
            <person name="Gerber A."/>
            <person name="Zaha A."/>
            <person name="Thompson C."/>
            <person name="Bartholomeu D.C."/>
            <person name="Luckemeyer D.D."/>
            <person name="Bahia D."/>
            <person name="Loreto E."/>
            <person name="Prestes E.B."/>
            <person name="Lima F.M."/>
            <person name="Rodrigues-Luiz G."/>
            <person name="Vallejo G.A."/>
            <person name="Filho J.F."/>
            <person name="Monteiro K.M."/>
            <person name="Tyler K.M."/>
            <person name="de Almeida L.G."/>
            <person name="Ortiz M.F."/>
            <person name="Siervo M.A."/>
            <person name="de Moraes M.H."/>
            <person name="Cunha O.L."/>
            <person name="Mendonca-Neto R."/>
            <person name="Silva R."/>
            <person name="Teixeira S.M."/>
            <person name="Murta S.M."/>
            <person name="Sincero T.C."/>
            <person name="Mendes T.A."/>
            <person name="Urmenyi T.P."/>
            <person name="Silva V.G."/>
            <person name="da Rocha W.D."/>
            <person name="Andersson B."/>
            <person name="Romanha A.J."/>
            <person name="Steindel M."/>
            <person name="de Vasconcelos A.T."/>
            <person name="Grisard E.C."/>
        </authorList>
    </citation>
    <scope>NUCLEOTIDE SEQUENCE [LARGE SCALE GENOMIC DNA]</scope>
    <source>
        <strain evidence="6 7">SC58</strain>
    </source>
</reference>
<evidence type="ECO:0000256" key="1">
    <source>
        <dbReference type="ARBA" id="ARBA00004496"/>
    </source>
</evidence>
<dbReference type="PANTHER" id="PTHR18916:SF85">
    <property type="entry name" value="TUBULIN-FOLDING COFACTOR B"/>
    <property type="match status" value="1"/>
</dbReference>
<dbReference type="OrthoDB" id="2130750at2759"/>
<keyword evidence="7" id="KW-1185">Reference proteome</keyword>
<dbReference type="EMBL" id="AUPL01003448">
    <property type="protein sequence ID" value="ESL08843.1"/>
    <property type="molecule type" value="Genomic_DNA"/>
</dbReference>
<name>A0A061J0A8_TRYRA</name>
<proteinExistence type="inferred from homology"/>
<dbReference type="SMART" id="SM01052">
    <property type="entry name" value="CAP_GLY"/>
    <property type="match status" value="1"/>
</dbReference>
<dbReference type="PANTHER" id="PTHR18916">
    <property type="entry name" value="DYNACTIN 1-RELATED MICROTUBULE-BINDING"/>
    <property type="match status" value="1"/>
</dbReference>
<dbReference type="GO" id="GO:0007023">
    <property type="term" value="P:post-chaperonin tubulin folding pathway"/>
    <property type="evidence" value="ECO:0007669"/>
    <property type="project" value="InterPro"/>
</dbReference>
<keyword evidence="2" id="KW-0963">Cytoplasm</keyword>
<dbReference type="Gene3D" id="2.30.30.190">
    <property type="entry name" value="CAP Gly-rich-like domain"/>
    <property type="match status" value="1"/>
</dbReference>
<dbReference type="Gene3D" id="3.10.20.90">
    <property type="entry name" value="Phosphatidylinositol 3-kinase Catalytic Subunit, Chain A, domain 1"/>
    <property type="match status" value="1"/>
</dbReference>
<dbReference type="SUPFAM" id="SSF54236">
    <property type="entry name" value="Ubiquitin-like"/>
    <property type="match status" value="1"/>
</dbReference>
<feature type="domain" description="CAP-Gly" evidence="5">
    <location>
        <begin position="176"/>
        <end position="218"/>
    </location>
</feature>
<dbReference type="GO" id="GO:0005634">
    <property type="term" value="C:nucleus"/>
    <property type="evidence" value="ECO:0007669"/>
    <property type="project" value="TreeGrafter"/>
</dbReference>
<dbReference type="Proteomes" id="UP000031737">
    <property type="component" value="Unassembled WGS sequence"/>
</dbReference>
<organism evidence="6 7">
    <name type="scientific">Trypanosoma rangeli SC58</name>
    <dbReference type="NCBI Taxonomy" id="429131"/>
    <lineage>
        <taxon>Eukaryota</taxon>
        <taxon>Discoba</taxon>
        <taxon>Euglenozoa</taxon>
        <taxon>Kinetoplastea</taxon>
        <taxon>Metakinetoplastina</taxon>
        <taxon>Trypanosomatida</taxon>
        <taxon>Trypanosomatidae</taxon>
        <taxon>Trypanosoma</taxon>
        <taxon>Herpetosoma</taxon>
    </lineage>
</organism>
<dbReference type="InterPro" id="IPR036859">
    <property type="entry name" value="CAP-Gly_dom_sf"/>
</dbReference>
<dbReference type="FunFam" id="2.30.30.190:FF:000013">
    <property type="entry name" value="Tubulin-folding cofactor B"/>
    <property type="match status" value="1"/>
</dbReference>
<dbReference type="InterPro" id="IPR029071">
    <property type="entry name" value="Ubiquitin-like_domsf"/>
</dbReference>
<protein>
    <submittedName>
        <fullName evidence="6">Tubulin-specific chaperone</fullName>
    </submittedName>
</protein>
<evidence type="ECO:0000313" key="6">
    <source>
        <dbReference type="EMBL" id="ESL08843.1"/>
    </source>
</evidence>
<evidence type="ECO:0000256" key="4">
    <source>
        <dbReference type="ARBA" id="ARBA00025779"/>
    </source>
</evidence>
<dbReference type="PROSITE" id="PS50245">
    <property type="entry name" value="CAP_GLY_2"/>
    <property type="match status" value="1"/>
</dbReference>
<dbReference type="SUPFAM" id="SSF74924">
    <property type="entry name" value="Cap-Gly domain"/>
    <property type="match status" value="1"/>
</dbReference>
<sequence>MTVVRVSLTHSSSGMRVPEKRYDLSQTIASVKANIATHFATPPDQMHLQLLDDRGVKVESNMADDKQLGYYQCRDDFVIHVVDIRPTQQIANFEDLSQVEKYEISEEAYSKREDNARAFRQLMIARQREEAERAGIPTTKEQDADSYKEKAETIHVDDRCQCQPGDRLGTVRFVGRVATLKPGYWIGVEFDEPVGKGDGCAKGTRVFQCQPNYGGFLRPDQVTVGDFPPEEF</sequence>
<evidence type="ECO:0000313" key="7">
    <source>
        <dbReference type="Proteomes" id="UP000031737"/>
    </source>
</evidence>
<dbReference type="AlphaFoldDB" id="A0A061J0A8"/>
<dbReference type="Pfam" id="PF14560">
    <property type="entry name" value="Ubiquitin_2"/>
    <property type="match status" value="1"/>
</dbReference>
<comment type="similarity">
    <text evidence="4">Belongs to the TBCB family.</text>
</comment>
<dbReference type="GO" id="GO:0051010">
    <property type="term" value="F:microtubule plus-end binding"/>
    <property type="evidence" value="ECO:0007669"/>
    <property type="project" value="TreeGrafter"/>
</dbReference>
<accession>A0A061J0A8</accession>
<keyword evidence="3" id="KW-0143">Chaperone</keyword>
<dbReference type="VEuPathDB" id="TriTrypDB:TRSC58_03448"/>
<dbReference type="InterPro" id="IPR000626">
    <property type="entry name" value="Ubiquitin-like_dom"/>
</dbReference>